<gene>
    <name evidence="1" type="ORF">MiSe_04800</name>
</gene>
<organism evidence="1 2">
    <name type="scientific">Microseira wollei NIES-4236</name>
    <dbReference type="NCBI Taxonomy" id="2530354"/>
    <lineage>
        <taxon>Bacteria</taxon>
        <taxon>Bacillati</taxon>
        <taxon>Cyanobacteriota</taxon>
        <taxon>Cyanophyceae</taxon>
        <taxon>Oscillatoriophycideae</taxon>
        <taxon>Aerosakkonematales</taxon>
        <taxon>Aerosakkonemataceae</taxon>
        <taxon>Microseira</taxon>
    </lineage>
</organism>
<name>A0AAV3X1Q4_9CYAN</name>
<protein>
    <submittedName>
        <fullName evidence="1">Uncharacterized protein</fullName>
    </submittedName>
</protein>
<evidence type="ECO:0000313" key="1">
    <source>
        <dbReference type="EMBL" id="GET35735.1"/>
    </source>
</evidence>
<comment type="caution">
    <text evidence="1">The sequence shown here is derived from an EMBL/GenBank/DDBJ whole genome shotgun (WGS) entry which is preliminary data.</text>
</comment>
<proteinExistence type="predicted"/>
<dbReference type="Proteomes" id="UP001050975">
    <property type="component" value="Unassembled WGS sequence"/>
</dbReference>
<dbReference type="AlphaFoldDB" id="A0AAV3X1Q4"/>
<dbReference type="EMBL" id="BLAY01000004">
    <property type="protein sequence ID" value="GET35735.1"/>
    <property type="molecule type" value="Genomic_DNA"/>
</dbReference>
<sequence>MKKAKELMNLPYFEYEGSAFRIKNFVVGEGSLTLEVEAYMRQIPSL</sequence>
<evidence type="ECO:0000313" key="2">
    <source>
        <dbReference type="Proteomes" id="UP001050975"/>
    </source>
</evidence>
<reference evidence="1" key="1">
    <citation type="submission" date="2019-10" db="EMBL/GenBank/DDBJ databases">
        <title>Draft genome sequece of Microseira wollei NIES-4236.</title>
        <authorList>
            <person name="Yamaguchi H."/>
            <person name="Suzuki S."/>
            <person name="Kawachi M."/>
        </authorList>
    </citation>
    <scope>NUCLEOTIDE SEQUENCE</scope>
    <source>
        <strain evidence="1">NIES-4236</strain>
    </source>
</reference>
<accession>A0AAV3X1Q4</accession>
<keyword evidence="2" id="KW-1185">Reference proteome</keyword>